<gene>
    <name evidence="2" type="ORF">SAMN04489730_4527</name>
</gene>
<proteinExistence type="predicted"/>
<dbReference type="PANTHER" id="PTHR34310:SF9">
    <property type="entry name" value="BLR5716 PROTEIN"/>
    <property type="match status" value="1"/>
</dbReference>
<accession>A0A1K1S2C1</accession>
<dbReference type="Proteomes" id="UP000182740">
    <property type="component" value="Unassembled WGS sequence"/>
</dbReference>
<evidence type="ECO:0000259" key="1">
    <source>
        <dbReference type="Pfam" id="PF04248"/>
    </source>
</evidence>
<keyword evidence="3" id="KW-1185">Reference proteome</keyword>
<dbReference type="EMBL" id="FPJG01000006">
    <property type="protein sequence ID" value="SFW78499.1"/>
    <property type="molecule type" value="Genomic_DNA"/>
</dbReference>
<dbReference type="PANTHER" id="PTHR34310">
    <property type="entry name" value="DUF427 DOMAIN PROTEIN (AFU_ORTHOLOGUE AFUA_3G02220)"/>
    <property type="match status" value="1"/>
</dbReference>
<organism evidence="2 3">
    <name type="scientific">Amycolatopsis australiensis</name>
    <dbReference type="NCBI Taxonomy" id="546364"/>
    <lineage>
        <taxon>Bacteria</taxon>
        <taxon>Bacillati</taxon>
        <taxon>Actinomycetota</taxon>
        <taxon>Actinomycetes</taxon>
        <taxon>Pseudonocardiales</taxon>
        <taxon>Pseudonocardiaceae</taxon>
        <taxon>Amycolatopsis</taxon>
    </lineage>
</organism>
<dbReference type="OrthoDB" id="285364at2"/>
<dbReference type="AlphaFoldDB" id="A0A1K1S2C1"/>
<dbReference type="InterPro" id="IPR007361">
    <property type="entry name" value="DUF427"/>
</dbReference>
<dbReference type="Gene3D" id="2.170.150.40">
    <property type="entry name" value="Domain of unknown function (DUF427)"/>
    <property type="match status" value="2"/>
</dbReference>
<dbReference type="STRING" id="546364.SAMN04489730_4527"/>
<name>A0A1K1S2C1_9PSEU</name>
<sequence>MTSSATTGGRPVRAEPSPKRVRVYLGGEVVADTMRPLLVWESRGYPVYYIPTADVDGDLLIPDQGTARSELLGDAELFSVKAGAALAPGAARHYGQSPLGALRDHIRFEWNAMDAWFEEDEEIFVHPRDPHARIDVLPSSRHVRIELGGITVAESRSPRLLFETGLPTRYYVSKLDVRTDLLVPSGKVTQCPYKGIAQYWSVRTGDRLHEDVVWSYRTTPPESQKIAGLLAFWNADTYVDGVLQDSF</sequence>
<dbReference type="Pfam" id="PF04248">
    <property type="entry name" value="NTP_transf_9"/>
    <property type="match status" value="2"/>
</dbReference>
<protein>
    <submittedName>
        <fullName evidence="2">Uncharacterized conserved protein, DUF427 family</fullName>
    </submittedName>
</protein>
<reference evidence="3" key="1">
    <citation type="submission" date="2016-11" db="EMBL/GenBank/DDBJ databases">
        <authorList>
            <person name="Varghese N."/>
            <person name="Submissions S."/>
        </authorList>
    </citation>
    <scope>NUCLEOTIDE SEQUENCE [LARGE SCALE GENOMIC DNA]</scope>
    <source>
        <strain evidence="3">DSM 44671</strain>
    </source>
</reference>
<feature type="domain" description="DUF427" evidence="1">
    <location>
        <begin position="21"/>
        <end position="108"/>
    </location>
</feature>
<dbReference type="RefSeq" id="WP_072482121.1">
    <property type="nucleotide sequence ID" value="NZ_FPJG01000006.1"/>
</dbReference>
<dbReference type="InterPro" id="IPR038694">
    <property type="entry name" value="DUF427_sf"/>
</dbReference>
<evidence type="ECO:0000313" key="2">
    <source>
        <dbReference type="EMBL" id="SFW78499.1"/>
    </source>
</evidence>
<feature type="domain" description="DUF427" evidence="1">
    <location>
        <begin position="143"/>
        <end position="234"/>
    </location>
</feature>
<evidence type="ECO:0000313" key="3">
    <source>
        <dbReference type="Proteomes" id="UP000182740"/>
    </source>
</evidence>